<name>A0A9X3F2M8_9BACT</name>
<organism evidence="4 5">
    <name type="scientific">Nannocystis pusilla</name>
    <dbReference type="NCBI Taxonomy" id="889268"/>
    <lineage>
        <taxon>Bacteria</taxon>
        <taxon>Pseudomonadati</taxon>
        <taxon>Myxococcota</taxon>
        <taxon>Polyangia</taxon>
        <taxon>Nannocystales</taxon>
        <taxon>Nannocystaceae</taxon>
        <taxon>Nannocystis</taxon>
    </lineage>
</organism>
<dbReference type="Pfam" id="PF08482">
    <property type="entry name" value="HrpB_C"/>
    <property type="match status" value="1"/>
</dbReference>
<protein>
    <recommendedName>
        <fullName evidence="3">ATP-dependent RNA helicase HrpB C-terminal domain-containing protein</fullName>
    </recommendedName>
</protein>
<dbReference type="GO" id="GO:0004386">
    <property type="term" value="F:helicase activity"/>
    <property type="evidence" value="ECO:0007669"/>
    <property type="project" value="UniProtKB-KW"/>
</dbReference>
<evidence type="ECO:0000313" key="5">
    <source>
        <dbReference type="Proteomes" id="UP001150924"/>
    </source>
</evidence>
<keyword evidence="2" id="KW-0067">ATP-binding</keyword>
<comment type="caution">
    <text evidence="4">The sequence shown here is derived from an EMBL/GenBank/DDBJ whole genome shotgun (WGS) entry which is preliminary data.</text>
</comment>
<evidence type="ECO:0000256" key="2">
    <source>
        <dbReference type="ARBA" id="ARBA00022806"/>
    </source>
</evidence>
<evidence type="ECO:0000259" key="3">
    <source>
        <dbReference type="Pfam" id="PF08482"/>
    </source>
</evidence>
<dbReference type="GO" id="GO:0016787">
    <property type="term" value="F:hydrolase activity"/>
    <property type="evidence" value="ECO:0007669"/>
    <property type="project" value="UniProtKB-KW"/>
</dbReference>
<evidence type="ECO:0000313" key="4">
    <source>
        <dbReference type="EMBL" id="MCY1010266.1"/>
    </source>
</evidence>
<feature type="domain" description="ATP-dependent RNA helicase HrpB C-terminal" evidence="3">
    <location>
        <begin position="71"/>
        <end position="198"/>
    </location>
</feature>
<sequence length="208" mass="22547">MGLLLERTVSKQLPPAASELLRAQAQAAGPERFVGDAEALRGLMARSAFVAAHVPGAPVITEAVAREVLAELCEGRSSFAKLRAADLFGQLLGRVAGGGGLERLAPTHVQLPGGRRAAVHYEPDKPPWLASRLQDFFGMSRGPHIAGGKVPLVLHLLAPNGRAEQVTTDLAGFWDRHYPEVRKALMRRYPRHSWPEDPRTAAPPTPRR</sequence>
<keyword evidence="2" id="KW-0547">Nucleotide-binding</keyword>
<dbReference type="PANTHER" id="PTHR43519:SF1">
    <property type="entry name" value="ATP-DEPENDENT RNA HELICASE HRPB"/>
    <property type="match status" value="1"/>
</dbReference>
<dbReference type="InterPro" id="IPR013689">
    <property type="entry name" value="RNA_helicase_ATP-dep_HrpB_C"/>
</dbReference>
<dbReference type="AlphaFoldDB" id="A0A9X3F2M8"/>
<dbReference type="Proteomes" id="UP001150924">
    <property type="component" value="Unassembled WGS sequence"/>
</dbReference>
<keyword evidence="2" id="KW-0347">Helicase</keyword>
<gene>
    <name evidence="4" type="ORF">OV079_32800</name>
</gene>
<reference evidence="4" key="1">
    <citation type="submission" date="2022-11" db="EMBL/GenBank/DDBJ databases">
        <title>Minimal conservation of predation-associated metabolite biosynthetic gene clusters underscores biosynthetic potential of Myxococcota including descriptions for ten novel species: Archangium lansinium sp. nov., Myxococcus landrumus sp. nov., Nannocystis bai.</title>
        <authorList>
            <person name="Ahearne A."/>
            <person name="Stevens C."/>
            <person name="Phillips K."/>
        </authorList>
    </citation>
    <scope>NUCLEOTIDE SEQUENCE</scope>
    <source>
        <strain evidence="4">Na p29</strain>
    </source>
</reference>
<dbReference type="EMBL" id="JAPNKE010000002">
    <property type="protein sequence ID" value="MCY1010266.1"/>
    <property type="molecule type" value="Genomic_DNA"/>
</dbReference>
<accession>A0A9X3F2M8</accession>
<keyword evidence="1" id="KW-0378">Hydrolase</keyword>
<dbReference type="PANTHER" id="PTHR43519">
    <property type="entry name" value="ATP-DEPENDENT RNA HELICASE HRPB"/>
    <property type="match status" value="1"/>
</dbReference>
<proteinExistence type="predicted"/>
<evidence type="ECO:0000256" key="1">
    <source>
        <dbReference type="ARBA" id="ARBA00022801"/>
    </source>
</evidence>
<dbReference type="RefSeq" id="WP_267773146.1">
    <property type="nucleotide sequence ID" value="NZ_JAPNKE010000002.1"/>
</dbReference>
<keyword evidence="5" id="KW-1185">Reference proteome</keyword>